<evidence type="ECO:0000256" key="1">
    <source>
        <dbReference type="SAM" id="MobiDB-lite"/>
    </source>
</evidence>
<evidence type="ECO:0000313" key="3">
    <source>
        <dbReference type="EMBL" id="KAG5642679.1"/>
    </source>
</evidence>
<sequence length="263" mass="28722">MRENANRFDNPPPYPELLLLTMSSDTDAETRFNYVLGGLSIIATLFSASVVFNKFLPKSRMELFDALLQDTNSIYNQLMELRANLVTTSQKERERRQAEDAAREGRNTATTDNDEDHAGDMQGAGNPFAVPPSPDGNSGFAPHHCSFCIYSIVQWLSTPFSRRGNATKIAEGTIHVDTPDPDVFTTSRTSTLVEDPPPIIKSSFWRLLSGSTDSQSATSVGIVEAISDSDNMPTSGVHGHADPEQNLTSILPIQFGSNGALRL</sequence>
<keyword evidence="2" id="KW-1133">Transmembrane helix</keyword>
<comment type="caution">
    <text evidence="3">The sequence shown here is derived from an EMBL/GenBank/DDBJ whole genome shotgun (WGS) entry which is preliminary data.</text>
</comment>
<keyword evidence="2" id="KW-0472">Membrane</keyword>
<feature type="transmembrane region" description="Helical" evidence="2">
    <location>
        <begin position="32"/>
        <end position="52"/>
    </location>
</feature>
<feature type="region of interest" description="Disordered" evidence="1">
    <location>
        <begin position="87"/>
        <end position="135"/>
    </location>
</feature>
<gene>
    <name evidence="3" type="ORF">DXG03_002337</name>
</gene>
<evidence type="ECO:0000313" key="4">
    <source>
        <dbReference type="Proteomes" id="UP000775547"/>
    </source>
</evidence>
<reference evidence="3" key="2">
    <citation type="submission" date="2021-10" db="EMBL/GenBank/DDBJ databases">
        <title>Phylogenomics reveals ancestral predisposition of the termite-cultivated fungus Termitomyces towards a domesticated lifestyle.</title>
        <authorList>
            <person name="Auxier B."/>
            <person name="Grum-Grzhimaylo A."/>
            <person name="Cardenas M.E."/>
            <person name="Lodge J.D."/>
            <person name="Laessoe T."/>
            <person name="Pedersen O."/>
            <person name="Smith M.E."/>
            <person name="Kuyper T.W."/>
            <person name="Franco-Molano E.A."/>
            <person name="Baroni T.J."/>
            <person name="Aanen D.K."/>
        </authorList>
    </citation>
    <scope>NUCLEOTIDE SEQUENCE</scope>
    <source>
        <strain evidence="3">AP01</strain>
        <tissue evidence="3">Mycelium</tissue>
    </source>
</reference>
<keyword evidence="4" id="KW-1185">Reference proteome</keyword>
<dbReference type="EMBL" id="JABCKV010000166">
    <property type="protein sequence ID" value="KAG5642679.1"/>
    <property type="molecule type" value="Genomic_DNA"/>
</dbReference>
<reference evidence="3" key="1">
    <citation type="submission" date="2020-07" db="EMBL/GenBank/DDBJ databases">
        <authorList>
            <person name="Nieuwenhuis M."/>
            <person name="Van De Peppel L.J.J."/>
        </authorList>
    </citation>
    <scope>NUCLEOTIDE SEQUENCE</scope>
    <source>
        <strain evidence="3">AP01</strain>
        <tissue evidence="3">Mycelium</tissue>
    </source>
</reference>
<dbReference type="Proteomes" id="UP000775547">
    <property type="component" value="Unassembled WGS sequence"/>
</dbReference>
<proteinExistence type="predicted"/>
<name>A0A9P7G4F7_9AGAR</name>
<dbReference type="AlphaFoldDB" id="A0A9P7G4F7"/>
<keyword evidence="2" id="KW-0812">Transmembrane</keyword>
<protein>
    <submittedName>
        <fullName evidence="3">Uncharacterized protein</fullName>
    </submittedName>
</protein>
<accession>A0A9P7G4F7</accession>
<evidence type="ECO:0000256" key="2">
    <source>
        <dbReference type="SAM" id="Phobius"/>
    </source>
</evidence>
<organism evidence="3 4">
    <name type="scientific">Asterophora parasitica</name>
    <dbReference type="NCBI Taxonomy" id="117018"/>
    <lineage>
        <taxon>Eukaryota</taxon>
        <taxon>Fungi</taxon>
        <taxon>Dikarya</taxon>
        <taxon>Basidiomycota</taxon>
        <taxon>Agaricomycotina</taxon>
        <taxon>Agaricomycetes</taxon>
        <taxon>Agaricomycetidae</taxon>
        <taxon>Agaricales</taxon>
        <taxon>Tricholomatineae</taxon>
        <taxon>Lyophyllaceae</taxon>
        <taxon>Asterophora</taxon>
    </lineage>
</organism>
<feature type="compositionally biased region" description="Basic and acidic residues" evidence="1">
    <location>
        <begin position="90"/>
        <end position="106"/>
    </location>
</feature>